<dbReference type="AlphaFoldDB" id="A0A5J4UCG8"/>
<dbReference type="Proteomes" id="UP000324800">
    <property type="component" value="Unassembled WGS sequence"/>
</dbReference>
<evidence type="ECO:0000313" key="2">
    <source>
        <dbReference type="Proteomes" id="UP000324800"/>
    </source>
</evidence>
<reference evidence="1 2" key="1">
    <citation type="submission" date="2019-03" db="EMBL/GenBank/DDBJ databases">
        <title>Single cell metagenomics reveals metabolic interactions within the superorganism composed of flagellate Streblomastix strix and complex community of Bacteroidetes bacteria on its surface.</title>
        <authorList>
            <person name="Treitli S.C."/>
            <person name="Kolisko M."/>
            <person name="Husnik F."/>
            <person name="Keeling P."/>
            <person name="Hampl V."/>
        </authorList>
    </citation>
    <scope>NUCLEOTIDE SEQUENCE [LARGE SCALE GENOMIC DNA]</scope>
    <source>
        <strain evidence="1">ST1C</strain>
    </source>
</reference>
<evidence type="ECO:0000313" key="1">
    <source>
        <dbReference type="EMBL" id="KAA6367890.1"/>
    </source>
</evidence>
<name>A0A5J4UCG8_9EUKA</name>
<gene>
    <name evidence="1" type="ORF">EZS28_036583</name>
</gene>
<protein>
    <submittedName>
        <fullName evidence="1">Uncharacterized protein</fullName>
    </submittedName>
</protein>
<sequence length="195" mass="21538">MIQSLKKLGGLGVKDEVLNLSVSKSVSFIHSIDPLGDVIVRDNEVLLSMLLDDRLLDVIIQGEFLSLLLPSLLESLSCSIDNLNLSALAASYSATNCNGGGILKLNRAGLSGDCYDGDFGDDEVLDDVFAFALTYEFEVESVLRNERVQDEEDEEVFKGDYDDEQIEDNDPYVVAFGYIGYIADRDEADQIDDYQ</sequence>
<comment type="caution">
    <text evidence="1">The sequence shown here is derived from an EMBL/GenBank/DDBJ whole genome shotgun (WGS) entry which is preliminary data.</text>
</comment>
<accession>A0A5J4UCG8</accession>
<dbReference type="EMBL" id="SNRW01017873">
    <property type="protein sequence ID" value="KAA6367890.1"/>
    <property type="molecule type" value="Genomic_DNA"/>
</dbReference>
<proteinExistence type="predicted"/>
<organism evidence="1 2">
    <name type="scientific">Streblomastix strix</name>
    <dbReference type="NCBI Taxonomy" id="222440"/>
    <lineage>
        <taxon>Eukaryota</taxon>
        <taxon>Metamonada</taxon>
        <taxon>Preaxostyla</taxon>
        <taxon>Oxymonadida</taxon>
        <taxon>Streblomastigidae</taxon>
        <taxon>Streblomastix</taxon>
    </lineage>
</organism>